<keyword evidence="9" id="KW-0414">Isoprene biosynthesis</keyword>
<comment type="caution">
    <text evidence="9">Lacks conserved residue(s) required for the propagation of feature annotation.</text>
</comment>
<dbReference type="Proteomes" id="UP001059380">
    <property type="component" value="Chromosome"/>
</dbReference>
<dbReference type="InterPro" id="IPR004424">
    <property type="entry name" value="IspE"/>
</dbReference>
<evidence type="ECO:0000259" key="11">
    <source>
        <dbReference type="Pfam" id="PF08544"/>
    </source>
</evidence>
<evidence type="ECO:0000259" key="10">
    <source>
        <dbReference type="Pfam" id="PF00288"/>
    </source>
</evidence>
<evidence type="ECO:0000256" key="6">
    <source>
        <dbReference type="ARBA" id="ARBA00022777"/>
    </source>
</evidence>
<keyword evidence="4 9" id="KW-0808">Transferase</keyword>
<comment type="similarity">
    <text evidence="1 9">Belongs to the GHMP kinase family. IspE subfamily.</text>
</comment>
<organism evidence="12 13">
    <name type="scientific">Occallatibacter riparius</name>
    <dbReference type="NCBI Taxonomy" id="1002689"/>
    <lineage>
        <taxon>Bacteria</taxon>
        <taxon>Pseudomonadati</taxon>
        <taxon>Acidobacteriota</taxon>
        <taxon>Terriglobia</taxon>
        <taxon>Terriglobales</taxon>
        <taxon>Acidobacteriaceae</taxon>
        <taxon>Occallatibacter</taxon>
    </lineage>
</organism>
<comment type="pathway">
    <text evidence="9">Isoprenoid biosynthesis; isopentenyl diphosphate biosynthesis via DXP pathway; isopentenyl diphosphate from 1-deoxy-D-xylulose 5-phosphate: step 3/6.</text>
</comment>
<dbReference type="InterPro" id="IPR014721">
    <property type="entry name" value="Ribsml_uS5_D2-typ_fold_subgr"/>
</dbReference>
<dbReference type="SUPFAM" id="SSF54211">
    <property type="entry name" value="Ribosomal protein S5 domain 2-like"/>
    <property type="match status" value="1"/>
</dbReference>
<dbReference type="SUPFAM" id="SSF55060">
    <property type="entry name" value="GHMP Kinase, C-terminal domain"/>
    <property type="match status" value="1"/>
</dbReference>
<evidence type="ECO:0000313" key="13">
    <source>
        <dbReference type="Proteomes" id="UP001059380"/>
    </source>
</evidence>
<dbReference type="PANTHER" id="PTHR43527">
    <property type="entry name" value="4-DIPHOSPHOCYTIDYL-2-C-METHYL-D-ERYTHRITOL KINASE, CHLOROPLASTIC"/>
    <property type="match status" value="1"/>
</dbReference>
<evidence type="ECO:0000256" key="7">
    <source>
        <dbReference type="ARBA" id="ARBA00022840"/>
    </source>
</evidence>
<evidence type="ECO:0000256" key="9">
    <source>
        <dbReference type="HAMAP-Rule" id="MF_00061"/>
    </source>
</evidence>
<evidence type="ECO:0000313" key="12">
    <source>
        <dbReference type="EMBL" id="UWZ85045.1"/>
    </source>
</evidence>
<evidence type="ECO:0000256" key="4">
    <source>
        <dbReference type="ARBA" id="ARBA00022679"/>
    </source>
</evidence>
<dbReference type="RefSeq" id="WP_260794555.1">
    <property type="nucleotide sequence ID" value="NZ_CP093313.1"/>
</dbReference>
<evidence type="ECO:0000256" key="1">
    <source>
        <dbReference type="ARBA" id="ARBA00009684"/>
    </source>
</evidence>
<protein>
    <recommendedName>
        <fullName evidence="3 9">4-diphosphocytidyl-2-C-methyl-D-erythritol kinase</fullName>
        <shortName evidence="9">CMK</shortName>
        <ecNumber evidence="2 9">2.7.1.148</ecNumber>
    </recommendedName>
    <alternativeName>
        <fullName evidence="8 9">4-(cytidine-5'-diphospho)-2-C-methyl-D-erythritol kinase</fullName>
    </alternativeName>
</protein>
<proteinExistence type="inferred from homology"/>
<comment type="catalytic activity">
    <reaction evidence="9">
        <text>4-CDP-2-C-methyl-D-erythritol + ATP = 4-CDP-2-C-methyl-D-erythritol 2-phosphate + ADP + H(+)</text>
        <dbReference type="Rhea" id="RHEA:18437"/>
        <dbReference type="ChEBI" id="CHEBI:15378"/>
        <dbReference type="ChEBI" id="CHEBI:30616"/>
        <dbReference type="ChEBI" id="CHEBI:57823"/>
        <dbReference type="ChEBI" id="CHEBI:57919"/>
        <dbReference type="ChEBI" id="CHEBI:456216"/>
        <dbReference type="EC" id="2.7.1.148"/>
    </reaction>
</comment>
<dbReference type="Gene3D" id="3.30.230.10">
    <property type="match status" value="1"/>
</dbReference>
<evidence type="ECO:0000256" key="5">
    <source>
        <dbReference type="ARBA" id="ARBA00022741"/>
    </source>
</evidence>
<reference evidence="12" key="1">
    <citation type="submission" date="2021-04" db="EMBL/GenBank/DDBJ databases">
        <title>Phylogenetic analysis of Acidobacteriaceae.</title>
        <authorList>
            <person name="Qiu L."/>
            <person name="Zhang Q."/>
        </authorList>
    </citation>
    <scope>NUCLEOTIDE SEQUENCE</scope>
    <source>
        <strain evidence="12">DSM 25168</strain>
    </source>
</reference>
<feature type="domain" description="GHMP kinase C-terminal" evidence="11">
    <location>
        <begin position="274"/>
        <end position="337"/>
    </location>
</feature>
<dbReference type="GO" id="GO:0050515">
    <property type="term" value="F:4-(cytidine 5'-diphospho)-2-C-methyl-D-erythritol kinase activity"/>
    <property type="evidence" value="ECO:0007669"/>
    <property type="project" value="UniProtKB-UniRule"/>
</dbReference>
<dbReference type="EMBL" id="CP093313">
    <property type="protein sequence ID" value="UWZ85045.1"/>
    <property type="molecule type" value="Genomic_DNA"/>
</dbReference>
<evidence type="ECO:0000256" key="2">
    <source>
        <dbReference type="ARBA" id="ARBA00012052"/>
    </source>
</evidence>
<dbReference type="KEGG" id="orp:MOP44_03660"/>
<evidence type="ECO:0000256" key="3">
    <source>
        <dbReference type="ARBA" id="ARBA00017473"/>
    </source>
</evidence>
<dbReference type="InterPro" id="IPR020568">
    <property type="entry name" value="Ribosomal_Su5_D2-typ_SF"/>
</dbReference>
<name>A0A9J7BVK7_9BACT</name>
<dbReference type="EC" id="2.7.1.148" evidence="2 9"/>
<keyword evidence="7 9" id="KW-0067">ATP-binding</keyword>
<dbReference type="InterPro" id="IPR036554">
    <property type="entry name" value="GHMP_kinase_C_sf"/>
</dbReference>
<dbReference type="GO" id="GO:0005524">
    <property type="term" value="F:ATP binding"/>
    <property type="evidence" value="ECO:0007669"/>
    <property type="project" value="UniProtKB-UniRule"/>
</dbReference>
<dbReference type="InterPro" id="IPR013750">
    <property type="entry name" value="GHMP_kinase_C_dom"/>
</dbReference>
<feature type="active site" evidence="9">
    <location>
        <position position="152"/>
    </location>
</feature>
<feature type="active site" evidence="9">
    <location>
        <position position="10"/>
    </location>
</feature>
<dbReference type="Pfam" id="PF00288">
    <property type="entry name" value="GHMP_kinases_N"/>
    <property type="match status" value="1"/>
</dbReference>
<comment type="function">
    <text evidence="9">Catalyzes the phosphorylation of the position 2 hydroxy group of 4-diphosphocytidyl-2C-methyl-D-erythritol.</text>
</comment>
<keyword evidence="13" id="KW-1185">Reference proteome</keyword>
<dbReference type="GO" id="GO:0016114">
    <property type="term" value="P:terpenoid biosynthetic process"/>
    <property type="evidence" value="ECO:0007669"/>
    <property type="project" value="InterPro"/>
</dbReference>
<gene>
    <name evidence="9" type="primary">ispE</name>
    <name evidence="12" type="ORF">MOP44_03660</name>
</gene>
<dbReference type="InterPro" id="IPR006204">
    <property type="entry name" value="GHMP_kinase_N_dom"/>
</dbReference>
<dbReference type="Gene3D" id="3.30.70.890">
    <property type="entry name" value="GHMP kinase, C-terminal domain"/>
    <property type="match status" value="1"/>
</dbReference>
<keyword evidence="5 9" id="KW-0547">Nucleotide-binding</keyword>
<dbReference type="Pfam" id="PF08544">
    <property type="entry name" value="GHMP_kinases_C"/>
    <property type="match status" value="1"/>
</dbReference>
<feature type="domain" description="GHMP kinase N-terminal" evidence="10">
    <location>
        <begin position="68"/>
        <end position="160"/>
    </location>
</feature>
<dbReference type="HAMAP" id="MF_00061">
    <property type="entry name" value="IspE"/>
    <property type="match status" value="1"/>
</dbReference>
<dbReference type="PANTHER" id="PTHR43527:SF2">
    <property type="entry name" value="4-DIPHOSPHOCYTIDYL-2-C-METHYL-D-ERYTHRITOL KINASE, CHLOROPLASTIC"/>
    <property type="match status" value="1"/>
</dbReference>
<keyword evidence="6 9" id="KW-0418">Kinase</keyword>
<accession>A0A9J7BVK7</accession>
<sequence length="357" mass="37762">MPTTVRSHAKINLGLYIGAPRPDGFHALVTVYQTLEMHDLVTVSARHAARTSIRITSNDRRVPTDSRNTAWKMVERGLQLFGVSAEVEIHIEKHLPVQGGLGAGSANAVAALIGLEAELQMSQAGAPELPAPGYRLTASSRRLEISAQVGSDVPLFLIGGTILGLDRGQEVYPLPDIEPVWCVVATPSVGVSTPQAFRDWDAHCAAEGLTQEASAVKLKELSRAYASAFAGNIPKGRQAGSSGVPPHSKTVGGDLAGPLGSALVRTGITSWIANDFERVVFRQHPSLAEIKRLLASSGTPEAALHASLSGSGSALFGLYLTREMAEAACARLQAAGVASTLTRTLPRPKYWGQMLQP</sequence>
<evidence type="ECO:0000256" key="8">
    <source>
        <dbReference type="ARBA" id="ARBA00032554"/>
    </source>
</evidence>
<dbReference type="GO" id="GO:0019288">
    <property type="term" value="P:isopentenyl diphosphate biosynthetic process, methylerythritol 4-phosphate pathway"/>
    <property type="evidence" value="ECO:0007669"/>
    <property type="project" value="UniProtKB-UniRule"/>
</dbReference>
<dbReference type="AlphaFoldDB" id="A0A9J7BVK7"/>